<dbReference type="KEGG" id="kdj:28969752"/>
<reference evidence="4" key="2">
    <citation type="submission" date="2013-07" db="EMBL/GenBank/DDBJ databases">
        <authorList>
            <consortium name="The Broad Institute Genome Sequencing Platform"/>
            <person name="Cuomo C."/>
            <person name="Litvintseva A."/>
            <person name="Chen Y."/>
            <person name="Heitman J."/>
            <person name="Sun S."/>
            <person name="Springer D."/>
            <person name="Dromer F."/>
            <person name="Young S.K."/>
            <person name="Zeng Q."/>
            <person name="Gargeya S."/>
            <person name="Fitzgerald M."/>
            <person name="Abouelleil A."/>
            <person name="Alvarado L."/>
            <person name="Berlin A.M."/>
            <person name="Chapman S.B."/>
            <person name="Dewar J."/>
            <person name="Goldberg J."/>
            <person name="Griggs A."/>
            <person name="Gujja S."/>
            <person name="Hansen M."/>
            <person name="Howarth C."/>
            <person name="Imamovic A."/>
            <person name="Larimer J."/>
            <person name="McCowan C."/>
            <person name="Murphy C."/>
            <person name="Pearson M."/>
            <person name="Priest M."/>
            <person name="Roberts A."/>
            <person name="Saif S."/>
            <person name="Shea T."/>
            <person name="Sykes S."/>
            <person name="Wortman J."/>
            <person name="Nusbaum C."/>
            <person name="Birren B."/>
        </authorList>
    </citation>
    <scope>NUCLEOTIDE SEQUENCE</scope>
    <source>
        <strain evidence="4">CBS 10117</strain>
    </source>
</reference>
<reference evidence="4" key="3">
    <citation type="submission" date="2024-02" db="EMBL/GenBank/DDBJ databases">
        <title>Comparative genomics of Cryptococcus and Kwoniella reveals pathogenesis evolution and contrasting modes of karyotype evolution via chromosome fusion or intercentromeric recombination.</title>
        <authorList>
            <person name="Coelho M.A."/>
            <person name="David-Palma M."/>
            <person name="Shea T."/>
            <person name="Bowers K."/>
            <person name="McGinley-Smith S."/>
            <person name="Mohammad A.W."/>
            <person name="Gnirke A."/>
            <person name="Yurkov A.M."/>
            <person name="Nowrousian M."/>
            <person name="Sun S."/>
            <person name="Cuomo C.A."/>
            <person name="Heitman J."/>
        </authorList>
    </citation>
    <scope>NUCLEOTIDE SEQUENCE</scope>
    <source>
        <strain evidence="4">CBS 10117</strain>
    </source>
</reference>
<feature type="chain" id="PRO_5008341998" evidence="2">
    <location>
        <begin position="18"/>
        <end position="176"/>
    </location>
</feature>
<proteinExistence type="predicted"/>
<evidence type="ECO:0000313" key="3">
    <source>
        <dbReference type="EMBL" id="OBR83771.1"/>
    </source>
</evidence>
<dbReference type="EMBL" id="KI894033">
    <property type="protein sequence ID" value="OBR83771.1"/>
    <property type="molecule type" value="Genomic_DNA"/>
</dbReference>
<dbReference type="VEuPathDB" id="FungiDB:I303_06053"/>
<keyword evidence="2" id="KW-0732">Signal</keyword>
<keyword evidence="5" id="KW-1185">Reference proteome</keyword>
<evidence type="ECO:0000256" key="2">
    <source>
        <dbReference type="SAM" id="SignalP"/>
    </source>
</evidence>
<feature type="signal peptide" evidence="2">
    <location>
        <begin position="1"/>
        <end position="17"/>
    </location>
</feature>
<reference evidence="3" key="1">
    <citation type="submission" date="2013-07" db="EMBL/GenBank/DDBJ databases">
        <title>The Genome Sequence of Cryptococcus dejecticola CBS10117.</title>
        <authorList>
            <consortium name="The Broad Institute Genome Sequencing Platform"/>
            <person name="Cuomo C."/>
            <person name="Litvintseva A."/>
            <person name="Chen Y."/>
            <person name="Heitman J."/>
            <person name="Sun S."/>
            <person name="Springer D."/>
            <person name="Dromer F."/>
            <person name="Young S.K."/>
            <person name="Zeng Q."/>
            <person name="Gargeya S."/>
            <person name="Fitzgerald M."/>
            <person name="Abouelleil A."/>
            <person name="Alvarado L."/>
            <person name="Berlin A.M."/>
            <person name="Chapman S.B."/>
            <person name="Dewar J."/>
            <person name="Goldberg J."/>
            <person name="Griggs A."/>
            <person name="Gujja S."/>
            <person name="Hansen M."/>
            <person name="Howarth C."/>
            <person name="Imamovic A."/>
            <person name="Larimer J."/>
            <person name="McCowan C."/>
            <person name="Murphy C."/>
            <person name="Pearson M."/>
            <person name="Priest M."/>
            <person name="Roberts A."/>
            <person name="Saif S."/>
            <person name="Shea T."/>
            <person name="Sykes S."/>
            <person name="Wortman J."/>
            <person name="Nusbaum C."/>
            <person name="Birren B."/>
        </authorList>
    </citation>
    <scope>NUCLEOTIDE SEQUENCE [LARGE SCALE GENOMIC DNA]</scope>
    <source>
        <strain evidence="3">CBS 10117</strain>
    </source>
</reference>
<dbReference type="GeneID" id="28969752"/>
<dbReference type="RefSeq" id="XP_018261613.1">
    <property type="nucleotide sequence ID" value="XM_018409340.1"/>
</dbReference>
<dbReference type="AlphaFoldDB" id="A0A1A6A130"/>
<organism evidence="3">
    <name type="scientific">Kwoniella dejecticola CBS 10117</name>
    <dbReference type="NCBI Taxonomy" id="1296121"/>
    <lineage>
        <taxon>Eukaryota</taxon>
        <taxon>Fungi</taxon>
        <taxon>Dikarya</taxon>
        <taxon>Basidiomycota</taxon>
        <taxon>Agaricomycotina</taxon>
        <taxon>Tremellomycetes</taxon>
        <taxon>Tremellales</taxon>
        <taxon>Cryptococcaceae</taxon>
        <taxon>Kwoniella</taxon>
    </lineage>
</organism>
<dbReference type="Proteomes" id="UP000078595">
    <property type="component" value="Chromosome 7"/>
</dbReference>
<evidence type="ECO:0000256" key="1">
    <source>
        <dbReference type="SAM" id="MobiDB-lite"/>
    </source>
</evidence>
<sequence>MWFIIWLFFLAHTAVNAQRQCPTITATDTVTDTTTTVASVTVTTTTTDTLSYCTETSTYYETSTDITYTNSYTTGTVVSGAGVGAVAGAKPGVGAEDTKAKRELTNAERLQRGLPLLKPHLRSPHAGRYGSGAKKRQDPSCTTDYVTITATTTTTSVSTPTETETTYTCLLTSPRM</sequence>
<accession>A0A1A6A130</accession>
<dbReference type="EMBL" id="CP144536">
    <property type="protein sequence ID" value="WWC63431.1"/>
    <property type="molecule type" value="Genomic_DNA"/>
</dbReference>
<gene>
    <name evidence="3" type="ORF">I303_06053</name>
    <name evidence="4" type="ORF">I303_106033</name>
</gene>
<feature type="region of interest" description="Disordered" evidence="1">
    <location>
        <begin position="113"/>
        <end position="140"/>
    </location>
</feature>
<protein>
    <submittedName>
        <fullName evidence="3">Uncharacterized protein</fullName>
    </submittedName>
</protein>
<evidence type="ECO:0000313" key="5">
    <source>
        <dbReference type="Proteomes" id="UP000078595"/>
    </source>
</evidence>
<name>A0A1A6A130_9TREE</name>
<evidence type="ECO:0000313" key="4">
    <source>
        <dbReference type="EMBL" id="WWC63431.1"/>
    </source>
</evidence>